<reference evidence="1 2" key="1">
    <citation type="submission" date="2020-02" db="EMBL/GenBank/DDBJ databases">
        <authorList>
            <person name="Ferguson B K."/>
        </authorList>
    </citation>
    <scope>NUCLEOTIDE SEQUENCE [LARGE SCALE GENOMIC DNA]</scope>
</reference>
<proteinExistence type="predicted"/>
<evidence type="ECO:0000313" key="2">
    <source>
        <dbReference type="Proteomes" id="UP000479190"/>
    </source>
</evidence>
<dbReference type="AlphaFoldDB" id="A0A6H5J0E6"/>
<dbReference type="Proteomes" id="UP000479190">
    <property type="component" value="Unassembled WGS sequence"/>
</dbReference>
<keyword evidence="2" id="KW-1185">Reference proteome</keyword>
<organism evidence="1 2">
    <name type="scientific">Trichogramma brassicae</name>
    <dbReference type="NCBI Taxonomy" id="86971"/>
    <lineage>
        <taxon>Eukaryota</taxon>
        <taxon>Metazoa</taxon>
        <taxon>Ecdysozoa</taxon>
        <taxon>Arthropoda</taxon>
        <taxon>Hexapoda</taxon>
        <taxon>Insecta</taxon>
        <taxon>Pterygota</taxon>
        <taxon>Neoptera</taxon>
        <taxon>Endopterygota</taxon>
        <taxon>Hymenoptera</taxon>
        <taxon>Apocrita</taxon>
        <taxon>Proctotrupomorpha</taxon>
        <taxon>Chalcidoidea</taxon>
        <taxon>Trichogrammatidae</taxon>
        <taxon>Trichogramma</taxon>
    </lineage>
</organism>
<evidence type="ECO:0000313" key="1">
    <source>
        <dbReference type="EMBL" id="CAB0041719.1"/>
    </source>
</evidence>
<protein>
    <submittedName>
        <fullName evidence="1">Uncharacterized protein</fullName>
    </submittedName>
</protein>
<accession>A0A6H5J0E6</accession>
<gene>
    <name evidence="1" type="ORF">TBRA_LOCUS13378</name>
</gene>
<dbReference type="EMBL" id="CADCXV010001128">
    <property type="protein sequence ID" value="CAB0041719.1"/>
    <property type="molecule type" value="Genomic_DNA"/>
</dbReference>
<name>A0A6H5J0E6_9HYME</name>
<sequence>MANGGKLTALTGSIYVTVALYDKKNFVPHHIPIPVPVDRPIPVPVPHYVKVDHPVPVPVARPVAIPIPHQVPVYISRPVAVPHPVHVSKPIYLPSLLHQDHHRHNHHLDQQQPVSYETTKYIEGREKV</sequence>